<evidence type="ECO:0000256" key="2">
    <source>
        <dbReference type="SAM" id="SignalP"/>
    </source>
</evidence>
<dbReference type="EMBL" id="FNCC01000013">
    <property type="protein sequence ID" value="SDG92197.1"/>
    <property type="molecule type" value="Genomic_DNA"/>
</dbReference>
<gene>
    <name evidence="3" type="ORF">SAMN05216553_113124</name>
</gene>
<sequence>MTWLTATVLCGAVVVVMVVALAAAPDAATAHPARGDLLDAVRASTMDTHRLVVHPGDHAVDARRGTCRAVDARGRPVTAGTLPRGPAPFEGT</sequence>
<proteinExistence type="predicted"/>
<keyword evidence="2" id="KW-0732">Signal</keyword>
<keyword evidence="4" id="KW-1185">Reference proteome</keyword>
<protein>
    <submittedName>
        <fullName evidence="3">Uncharacterized protein</fullName>
    </submittedName>
</protein>
<feature type="chain" id="PRO_5011466611" evidence="2">
    <location>
        <begin position="23"/>
        <end position="92"/>
    </location>
</feature>
<evidence type="ECO:0000313" key="4">
    <source>
        <dbReference type="Proteomes" id="UP000199623"/>
    </source>
</evidence>
<reference evidence="4" key="1">
    <citation type="submission" date="2016-10" db="EMBL/GenBank/DDBJ databases">
        <authorList>
            <person name="Varghese N."/>
            <person name="Submissions S."/>
        </authorList>
    </citation>
    <scope>NUCLEOTIDE SEQUENCE [LARGE SCALE GENOMIC DNA]</scope>
    <source>
        <strain evidence="4">CGMCC 4.3506</strain>
    </source>
</reference>
<dbReference type="STRING" id="200378.SAMN05216553_113124"/>
<dbReference type="Proteomes" id="UP000199623">
    <property type="component" value="Unassembled WGS sequence"/>
</dbReference>
<accession>A0A1G7Y748</accession>
<feature type="signal peptide" evidence="2">
    <location>
        <begin position="1"/>
        <end position="22"/>
    </location>
</feature>
<dbReference type="AlphaFoldDB" id="A0A1G7Y748"/>
<organism evidence="3 4">
    <name type="scientific">Lentzea fradiae</name>
    <dbReference type="NCBI Taxonomy" id="200378"/>
    <lineage>
        <taxon>Bacteria</taxon>
        <taxon>Bacillati</taxon>
        <taxon>Actinomycetota</taxon>
        <taxon>Actinomycetes</taxon>
        <taxon>Pseudonocardiales</taxon>
        <taxon>Pseudonocardiaceae</taxon>
        <taxon>Lentzea</taxon>
    </lineage>
</organism>
<feature type="region of interest" description="Disordered" evidence="1">
    <location>
        <begin position="73"/>
        <end position="92"/>
    </location>
</feature>
<evidence type="ECO:0000313" key="3">
    <source>
        <dbReference type="EMBL" id="SDG92197.1"/>
    </source>
</evidence>
<dbReference type="RefSeq" id="WP_143036081.1">
    <property type="nucleotide sequence ID" value="NZ_FNCC01000013.1"/>
</dbReference>
<name>A0A1G7Y748_9PSEU</name>
<evidence type="ECO:0000256" key="1">
    <source>
        <dbReference type="SAM" id="MobiDB-lite"/>
    </source>
</evidence>